<dbReference type="AlphaFoldDB" id="A0A7W9BGI1"/>
<reference evidence="1 2" key="1">
    <citation type="submission" date="2020-08" db="EMBL/GenBank/DDBJ databases">
        <title>Genomic Encyclopedia of Type Strains, Phase IV (KMG-IV): sequencing the most valuable type-strain genomes for metagenomic binning, comparative biology and taxonomic classification.</title>
        <authorList>
            <person name="Goeker M."/>
        </authorList>
    </citation>
    <scope>NUCLEOTIDE SEQUENCE [LARGE SCALE GENOMIC DNA]</scope>
    <source>
        <strain evidence="1 2">DSM 100044</strain>
    </source>
</reference>
<keyword evidence="2" id="KW-1185">Reference proteome</keyword>
<protein>
    <submittedName>
        <fullName evidence="1">Uncharacterized protein</fullName>
    </submittedName>
</protein>
<evidence type="ECO:0000313" key="1">
    <source>
        <dbReference type="EMBL" id="MBB5716504.1"/>
    </source>
</evidence>
<dbReference type="EMBL" id="JACIJK010000011">
    <property type="protein sequence ID" value="MBB5716504.1"/>
    <property type="molecule type" value="Genomic_DNA"/>
</dbReference>
<name>A0A7W9BGI1_9SPHN</name>
<proteinExistence type="predicted"/>
<comment type="caution">
    <text evidence="1">The sequence shown here is derived from an EMBL/GenBank/DDBJ whole genome shotgun (WGS) entry which is preliminary data.</text>
</comment>
<organism evidence="1 2">
    <name type="scientific">Sphingomonas aerophila</name>
    <dbReference type="NCBI Taxonomy" id="1344948"/>
    <lineage>
        <taxon>Bacteria</taxon>
        <taxon>Pseudomonadati</taxon>
        <taxon>Pseudomonadota</taxon>
        <taxon>Alphaproteobacteria</taxon>
        <taxon>Sphingomonadales</taxon>
        <taxon>Sphingomonadaceae</taxon>
        <taxon>Sphingomonas</taxon>
    </lineage>
</organism>
<gene>
    <name evidence="1" type="ORF">FHS94_003370</name>
</gene>
<evidence type="ECO:0000313" key="2">
    <source>
        <dbReference type="Proteomes" id="UP000546200"/>
    </source>
</evidence>
<accession>A0A7W9BGI1</accession>
<dbReference type="Proteomes" id="UP000546200">
    <property type="component" value="Unassembled WGS sequence"/>
</dbReference>
<dbReference type="RefSeq" id="WP_184059838.1">
    <property type="nucleotide sequence ID" value="NZ_JACIJK010000011.1"/>
</dbReference>
<sequence>MSRVLNVRATEAETLAACHKRGAIISAIETLASGGTRVVLMNTDATETMRVAFGGKVIAGPVTRTPLRKWAR</sequence>